<dbReference type="InterPro" id="IPR036322">
    <property type="entry name" value="WD40_repeat_dom_sf"/>
</dbReference>
<feature type="domain" description="Vps41 beta-propeller" evidence="5">
    <location>
        <begin position="96"/>
        <end position="455"/>
    </location>
</feature>
<evidence type="ECO:0000256" key="4">
    <source>
        <dbReference type="SAM" id="MobiDB-lite"/>
    </source>
</evidence>
<feature type="region of interest" description="Disordered" evidence="4">
    <location>
        <begin position="57"/>
        <end position="96"/>
    </location>
</feature>
<dbReference type="Pfam" id="PF23411">
    <property type="entry name" value="Beta-prop_Vps41"/>
    <property type="match status" value="1"/>
</dbReference>
<evidence type="ECO:0000259" key="5">
    <source>
        <dbReference type="Pfam" id="PF23411"/>
    </source>
</evidence>
<evidence type="ECO:0000256" key="2">
    <source>
        <dbReference type="ARBA" id="ARBA00022927"/>
    </source>
</evidence>
<dbReference type="PANTHER" id="PTHR12616">
    <property type="entry name" value="VACUOLAR PROTEIN SORTING VPS41"/>
    <property type="match status" value="1"/>
</dbReference>
<dbReference type="SUPFAM" id="SSF50978">
    <property type="entry name" value="WD40 repeat-like"/>
    <property type="match status" value="1"/>
</dbReference>
<evidence type="ECO:0000313" key="7">
    <source>
        <dbReference type="Proteomes" id="UP001306508"/>
    </source>
</evidence>
<keyword evidence="1" id="KW-0813">Transport</keyword>
<dbReference type="GO" id="GO:0098588">
    <property type="term" value="C:bounding membrane of organelle"/>
    <property type="evidence" value="ECO:0007669"/>
    <property type="project" value="UniProtKB-ARBA"/>
</dbReference>
<name>A0AAN7ZYP8_9SACH</name>
<organism evidence="6 7">
    <name type="scientific">Arxiozyma heterogenica</name>
    <dbReference type="NCBI Taxonomy" id="278026"/>
    <lineage>
        <taxon>Eukaryota</taxon>
        <taxon>Fungi</taxon>
        <taxon>Dikarya</taxon>
        <taxon>Ascomycota</taxon>
        <taxon>Saccharomycotina</taxon>
        <taxon>Saccharomycetes</taxon>
        <taxon>Saccharomycetales</taxon>
        <taxon>Saccharomycetaceae</taxon>
        <taxon>Arxiozyma</taxon>
    </lineage>
</organism>
<keyword evidence="2" id="KW-0653">Protein transport</keyword>
<keyword evidence="7" id="KW-1185">Reference proteome</keyword>
<dbReference type="GO" id="GO:0030897">
    <property type="term" value="C:HOPS complex"/>
    <property type="evidence" value="ECO:0007669"/>
    <property type="project" value="TreeGrafter"/>
</dbReference>
<gene>
    <name evidence="6" type="ORF">RI543_001064</name>
</gene>
<proteinExistence type="predicted"/>
<protein>
    <recommendedName>
        <fullName evidence="5">Vps41 beta-propeller domain-containing protein</fullName>
    </recommendedName>
</protein>
<reference evidence="7" key="1">
    <citation type="submission" date="2023-07" db="EMBL/GenBank/DDBJ databases">
        <title>A draft genome of Kazachstania heterogenica Y-27499.</title>
        <authorList>
            <person name="Donic C."/>
            <person name="Kralova J.S."/>
            <person name="Fidel L."/>
            <person name="Ben-Dor S."/>
            <person name="Jung S."/>
        </authorList>
    </citation>
    <scope>NUCLEOTIDE SEQUENCE [LARGE SCALE GENOMIC DNA]</scope>
    <source>
        <strain evidence="7">Y27499</strain>
    </source>
</reference>
<evidence type="ECO:0000256" key="3">
    <source>
        <dbReference type="PROSITE-ProRule" id="PRU01006"/>
    </source>
</evidence>
<feature type="compositionally biased region" description="Acidic residues" evidence="4">
    <location>
        <begin position="77"/>
        <end position="92"/>
    </location>
</feature>
<dbReference type="GO" id="GO:0005770">
    <property type="term" value="C:late endosome"/>
    <property type="evidence" value="ECO:0007669"/>
    <property type="project" value="TreeGrafter"/>
</dbReference>
<feature type="compositionally biased region" description="Polar residues" evidence="4">
    <location>
        <begin position="58"/>
        <end position="68"/>
    </location>
</feature>
<dbReference type="GO" id="GO:0016236">
    <property type="term" value="P:macroautophagy"/>
    <property type="evidence" value="ECO:0007669"/>
    <property type="project" value="TreeGrafter"/>
</dbReference>
<sequence>MTENNLVTNLDEKITSKDSSLKVSLNNALESHKFNEINTDIAINSYSADINKKESENRQIFTETNEINIDSDKSRDTEEDSEDSENSEEEEYPPTLKYTRITSKLPKSFFARDSVSSCKFTDTVFLFGTHSGILHITTTDFKSIQTLKCHRSSILSIYCDNINFATASMDGTVIIGSLDNPSQLTAFDFKRPVHSIILDNDYKSNQKFISGGMAGEVILSQRNWLGNRSDITLSKGKGSILGIYKLGNIIFWFNDDGISFVDSITKSKLLNIGYPQSVNKSNNDWNNDISRPDLFIPHVDFPESDRIIIGWGCNVWSLKVSLNQKSNQDFTHIGSILSSAASSLRGVPDCQVELEHYFTVEMIIAGICSFKDDQIICLGYDKWKDNNHELQLKSGIPELRIFDIISSEEINNDEVIVKNYEKLSINDYILTSFISNDSTPKYYLISTTDCICIQELSLMDHFEWFLKHNELLKAWDIAQYIPTISFKDRLDIGINYLLQEIQLNKWDTLGSNMFKIFMTAEKNISKNTNRDNALHKEFIKEQWQTLIFKALNSQEISSDLIDNIPQDYNFDPLIFDTILDYLLSKKNFEEFSRLLHNWDIKIFSCNALEEKLEKLIKESLNNTEVKAYRDQLIYLYVITKKYSKAIKHMLLQKDKRTIDLLLEHPQLIPEFIGSFIDIVLLVYDEDPSNISSLTRDTIQRIFQKSIELAVVASKYIPLDDIISMFKNQNTANLNKVLLIVMETLLEKDSRIMSSHENEIIDLYIACDKTKLLPFLKERRHYDINKAIELCKSTEGLYNELIYLWGRIGEAKKALKIIVDELNDPQMAIDYVISWKDEELWDFMITYTIDKPEYIQLLLKYPDILGRRYNSVITGIADTLCISDIKIAIDGTLNSKALSLEVIHNILQLVTDDSLHAAKEYLKLSAKGKYFDVEED</sequence>
<dbReference type="SMART" id="SM00299">
    <property type="entry name" value="CLH"/>
    <property type="match status" value="1"/>
</dbReference>
<dbReference type="InterPro" id="IPR000547">
    <property type="entry name" value="Clathrin_H-chain/VPS_repeat"/>
</dbReference>
<dbReference type="InterPro" id="IPR057780">
    <property type="entry name" value="Beta-prop_Vps41"/>
</dbReference>
<dbReference type="EMBL" id="JAWIZZ010000035">
    <property type="protein sequence ID" value="KAK5781516.1"/>
    <property type="molecule type" value="Genomic_DNA"/>
</dbReference>
<dbReference type="Proteomes" id="UP001306508">
    <property type="component" value="Unassembled WGS sequence"/>
</dbReference>
<feature type="repeat" description="CHCR" evidence="3">
    <location>
        <begin position="709"/>
        <end position="856"/>
    </location>
</feature>
<dbReference type="PANTHER" id="PTHR12616:SF1">
    <property type="entry name" value="VACUOLAR PROTEIN SORTING-ASSOCIATED PROTEIN 41 HOMOLOG"/>
    <property type="match status" value="1"/>
</dbReference>
<accession>A0AAN7ZYP8</accession>
<dbReference type="Pfam" id="PF23556">
    <property type="entry name" value="TPR_Vps41"/>
    <property type="match status" value="1"/>
</dbReference>
<evidence type="ECO:0000313" key="6">
    <source>
        <dbReference type="EMBL" id="KAK5781516.1"/>
    </source>
</evidence>
<dbReference type="GO" id="GO:0034058">
    <property type="term" value="P:endosomal vesicle fusion"/>
    <property type="evidence" value="ECO:0007669"/>
    <property type="project" value="TreeGrafter"/>
</dbReference>
<dbReference type="AlphaFoldDB" id="A0AAN7ZYP8"/>
<evidence type="ECO:0000256" key="1">
    <source>
        <dbReference type="ARBA" id="ARBA00022448"/>
    </source>
</evidence>
<comment type="caution">
    <text evidence="6">The sequence shown here is derived from an EMBL/GenBank/DDBJ whole genome shotgun (WGS) entry which is preliminary data.</text>
</comment>
<dbReference type="InterPro" id="IPR045111">
    <property type="entry name" value="Vps41/Vps8"/>
</dbReference>
<dbReference type="GO" id="GO:0006623">
    <property type="term" value="P:protein targeting to vacuole"/>
    <property type="evidence" value="ECO:0007669"/>
    <property type="project" value="InterPro"/>
</dbReference>
<dbReference type="InterPro" id="IPR015943">
    <property type="entry name" value="WD40/YVTN_repeat-like_dom_sf"/>
</dbReference>
<dbReference type="GO" id="GO:0009267">
    <property type="term" value="P:cellular response to starvation"/>
    <property type="evidence" value="ECO:0007669"/>
    <property type="project" value="TreeGrafter"/>
</dbReference>
<dbReference type="Gene3D" id="2.130.10.10">
    <property type="entry name" value="YVTN repeat-like/Quinoprotein amine dehydrogenase"/>
    <property type="match status" value="1"/>
</dbReference>
<dbReference type="PROSITE" id="PS50236">
    <property type="entry name" value="CHCR"/>
    <property type="match status" value="1"/>
</dbReference>